<feature type="domain" description="MurNAc-LAA" evidence="2">
    <location>
        <begin position="121"/>
        <end position="235"/>
    </location>
</feature>
<dbReference type="Pfam" id="PF10646">
    <property type="entry name" value="Germane"/>
    <property type="match status" value="1"/>
</dbReference>
<evidence type="ECO:0000259" key="3">
    <source>
        <dbReference type="SMART" id="SM00909"/>
    </source>
</evidence>
<dbReference type="RefSeq" id="WP_078665474.1">
    <property type="nucleotide sequence ID" value="NZ_FUXM01000013.1"/>
</dbReference>
<protein>
    <submittedName>
        <fullName evidence="4">N-acetylmuramoyl-L-alanine amidase CwlD</fullName>
    </submittedName>
</protein>
<gene>
    <name evidence="4" type="ORF">SAMN02745885_01408</name>
</gene>
<evidence type="ECO:0000259" key="2">
    <source>
        <dbReference type="SMART" id="SM00646"/>
    </source>
</evidence>
<dbReference type="PANTHER" id="PTHR30105">
    <property type="entry name" value="UNCHARACTERIZED YIBQ-RELATED"/>
    <property type="match status" value="1"/>
</dbReference>
<feature type="domain" description="GerMN" evidence="3">
    <location>
        <begin position="296"/>
        <end position="383"/>
    </location>
</feature>
<evidence type="ECO:0000313" key="4">
    <source>
        <dbReference type="EMBL" id="SJZ94733.1"/>
    </source>
</evidence>
<feature type="transmembrane region" description="Helical" evidence="1">
    <location>
        <begin position="16"/>
        <end position="35"/>
    </location>
</feature>
<keyword evidence="1" id="KW-1133">Transmembrane helix</keyword>
<keyword evidence="5" id="KW-1185">Reference proteome</keyword>
<dbReference type="InterPro" id="IPR002508">
    <property type="entry name" value="MurNAc-LAA_cat"/>
</dbReference>
<evidence type="ECO:0000313" key="5">
    <source>
        <dbReference type="Proteomes" id="UP000189933"/>
    </source>
</evidence>
<dbReference type="OrthoDB" id="9784811at2"/>
<dbReference type="GO" id="GO:0008745">
    <property type="term" value="F:N-acetylmuramoyl-L-alanine amidase activity"/>
    <property type="evidence" value="ECO:0007669"/>
    <property type="project" value="InterPro"/>
</dbReference>
<dbReference type="GO" id="GO:0005975">
    <property type="term" value="P:carbohydrate metabolic process"/>
    <property type="evidence" value="ECO:0007669"/>
    <property type="project" value="InterPro"/>
</dbReference>
<dbReference type="AlphaFoldDB" id="A0A1T4PT68"/>
<dbReference type="GO" id="GO:0009253">
    <property type="term" value="P:peptidoglycan catabolic process"/>
    <property type="evidence" value="ECO:0007669"/>
    <property type="project" value="InterPro"/>
</dbReference>
<dbReference type="Proteomes" id="UP000189933">
    <property type="component" value="Unassembled WGS sequence"/>
</dbReference>
<organism evidence="4 5">
    <name type="scientific">Carboxydocella sporoproducens DSM 16521</name>
    <dbReference type="NCBI Taxonomy" id="1121270"/>
    <lineage>
        <taxon>Bacteria</taxon>
        <taxon>Bacillati</taxon>
        <taxon>Bacillota</taxon>
        <taxon>Clostridia</taxon>
        <taxon>Eubacteriales</taxon>
        <taxon>Clostridiales Family XVI. Incertae Sedis</taxon>
        <taxon>Carboxydocella</taxon>
    </lineage>
</organism>
<dbReference type="InterPro" id="IPR011330">
    <property type="entry name" value="Glyco_hydro/deAcase_b/a-brl"/>
</dbReference>
<accession>A0A1T4PT68</accession>
<keyword evidence="1" id="KW-0472">Membrane</keyword>
<sequence length="625" mass="70126">MRRPVIFFLSWRQLKFTTYVFIILVIVIFVYRIGWELARQVFYPLWPRVIVIDPGHGGIDGGANCPGFLEKEINLAIALKLRQELEQQGVKVIMTREDDKALQDEAKRYTSRHRQDLTSRIEIIENYRPDLFVSIHVNANPRRPQTSGPMVFYNRRIPAAAQLATLVQQKLNEAAVEEGGKPHQARPAEYYLLRHSSYPGLIIETGFMTNTRERELLKQEAYQKRLAEQIAAGIYAYFLQQDIPVPEPTATKTTLAADGPGLQVYFPTADGEKLVAVSLPGEVKTWAQPHNSKELVRLLVEQLLAGPPQQGLEPVFVLDTRLLGVEIDNGIAVLNFSTAAVPTAGGSCQEQLALWALTETVCSIPGINGVKVLINGQERETFGKHLDLTRVLTPIKPKLKVAIVIDDLAGSNRGLEEMLALRRPLTLAIMPKLELTRPTAEKVHRLGYQVFLHLPMEPEKGKKSWLGPGAVTADMTPAQVRQTVLEDLADVPYASGMNNHMGSKITRRKDLMYEVLRVAKEKNLIYLDSRTTEDTVVPVLARELNMTVLERSVFLDDINSVTAIKKQIRELARVCRQNGEAIAIGHVGVTGPNLAKALREMVPWLEEQGIELVYVADLWSERSRR</sequence>
<dbReference type="Pfam" id="PF01520">
    <property type="entry name" value="Amidase_3"/>
    <property type="match status" value="1"/>
</dbReference>
<dbReference type="InterPro" id="IPR006837">
    <property type="entry name" value="Divergent_DAC"/>
</dbReference>
<dbReference type="Gene3D" id="3.20.20.370">
    <property type="entry name" value="Glycoside hydrolase/deacetylase"/>
    <property type="match status" value="1"/>
</dbReference>
<dbReference type="Pfam" id="PF04748">
    <property type="entry name" value="Polysacc_deac_2"/>
    <property type="match status" value="1"/>
</dbReference>
<name>A0A1T4PT68_9FIRM</name>
<dbReference type="Gene3D" id="3.40.630.40">
    <property type="entry name" value="Zn-dependent exopeptidases"/>
    <property type="match status" value="1"/>
</dbReference>
<dbReference type="CDD" id="cd02696">
    <property type="entry name" value="MurNAc-LAA"/>
    <property type="match status" value="1"/>
</dbReference>
<dbReference type="SMART" id="SM00646">
    <property type="entry name" value="Ami_3"/>
    <property type="match status" value="1"/>
</dbReference>
<dbReference type="EMBL" id="FUXM01000013">
    <property type="protein sequence ID" value="SJZ94733.1"/>
    <property type="molecule type" value="Genomic_DNA"/>
</dbReference>
<reference evidence="5" key="1">
    <citation type="submission" date="2017-02" db="EMBL/GenBank/DDBJ databases">
        <authorList>
            <person name="Varghese N."/>
            <person name="Submissions S."/>
        </authorList>
    </citation>
    <scope>NUCLEOTIDE SEQUENCE [LARGE SCALE GENOMIC DNA]</scope>
    <source>
        <strain evidence="5">DSM 16521</strain>
    </source>
</reference>
<dbReference type="SUPFAM" id="SSF88713">
    <property type="entry name" value="Glycoside hydrolase/deacetylase"/>
    <property type="match status" value="1"/>
</dbReference>
<evidence type="ECO:0000256" key="1">
    <source>
        <dbReference type="SAM" id="Phobius"/>
    </source>
</evidence>
<proteinExistence type="predicted"/>
<keyword evidence="1" id="KW-0812">Transmembrane</keyword>
<dbReference type="SMART" id="SM00909">
    <property type="entry name" value="Germane"/>
    <property type="match status" value="1"/>
</dbReference>
<dbReference type="CDD" id="cd10936">
    <property type="entry name" value="CE4_DAC2"/>
    <property type="match status" value="1"/>
</dbReference>
<dbReference type="SUPFAM" id="SSF53187">
    <property type="entry name" value="Zn-dependent exopeptidases"/>
    <property type="match status" value="1"/>
</dbReference>
<dbReference type="PANTHER" id="PTHR30105:SF2">
    <property type="entry name" value="DIVERGENT POLYSACCHARIDE DEACETYLASE SUPERFAMILY"/>
    <property type="match status" value="1"/>
</dbReference>
<dbReference type="InterPro" id="IPR019606">
    <property type="entry name" value="GerMN"/>
</dbReference>